<dbReference type="OrthoDB" id="5288086at2"/>
<dbReference type="EMBL" id="FQ312005">
    <property type="protein sequence ID" value="CBW25908.1"/>
    <property type="molecule type" value="Genomic_DNA"/>
</dbReference>
<organism evidence="4 5">
    <name type="scientific">Halobacteriovorax marinus (strain ATCC BAA-682 / DSM 15412 / SJ)</name>
    <name type="common">Bacteriovorax marinus</name>
    <dbReference type="NCBI Taxonomy" id="862908"/>
    <lineage>
        <taxon>Bacteria</taxon>
        <taxon>Pseudomonadati</taxon>
        <taxon>Bdellovibrionota</taxon>
        <taxon>Bacteriovoracia</taxon>
        <taxon>Bacteriovoracales</taxon>
        <taxon>Halobacteriovoraceae</taxon>
        <taxon>Halobacteriovorax</taxon>
    </lineage>
</organism>
<dbReference type="InterPro" id="IPR001789">
    <property type="entry name" value="Sig_transdc_resp-reg_receiver"/>
</dbReference>
<evidence type="ECO:0000259" key="2">
    <source>
        <dbReference type="PROSITE" id="PS50110"/>
    </source>
</evidence>
<dbReference type="KEGG" id="bmx:BMS_1024"/>
<name>E1WXV1_HALMS</name>
<dbReference type="GO" id="GO:0000160">
    <property type="term" value="P:phosphorelay signal transduction system"/>
    <property type="evidence" value="ECO:0007669"/>
    <property type="project" value="InterPro"/>
</dbReference>
<dbReference type="PROSITE" id="PS51832">
    <property type="entry name" value="HD_GYP"/>
    <property type="match status" value="1"/>
</dbReference>
<dbReference type="eggNOG" id="COG2204">
    <property type="taxonomic scope" value="Bacteria"/>
</dbReference>
<accession>E1WXV1</accession>
<feature type="domain" description="Response regulatory" evidence="2">
    <location>
        <begin position="12"/>
        <end position="131"/>
    </location>
</feature>
<dbReference type="HOGENOM" id="CLU_602393_0_0_7"/>
<proteinExistence type="predicted"/>
<dbReference type="InterPro" id="IPR003607">
    <property type="entry name" value="HD/PDEase_dom"/>
</dbReference>
<reference evidence="5" key="1">
    <citation type="journal article" date="2013" name="ISME J.">
        <title>A small predatory core genome in the divergent marine Bacteriovorax marinus SJ and the terrestrial Bdellovibrio bacteriovorus.</title>
        <authorList>
            <person name="Crossman L.C."/>
            <person name="Chen H."/>
            <person name="Cerdeno-Tarraga A.M."/>
            <person name="Brooks K."/>
            <person name="Quail M.A."/>
            <person name="Pineiro S.A."/>
            <person name="Hobley L."/>
            <person name="Sockett R.E."/>
            <person name="Bentley S.D."/>
            <person name="Parkhill J."/>
            <person name="Williams H.N."/>
            <person name="Stine O.C."/>
        </authorList>
    </citation>
    <scope>NUCLEOTIDE SEQUENCE [LARGE SCALE GENOMIC DNA]</scope>
    <source>
        <strain evidence="5">ATCC BAA-682 / DSM 15412 / SJ</strain>
    </source>
</reference>
<feature type="domain" description="HD-GYP" evidence="3">
    <location>
        <begin position="282"/>
        <end position="478"/>
    </location>
</feature>
<evidence type="ECO:0008006" key="6">
    <source>
        <dbReference type="Google" id="ProtNLM"/>
    </source>
</evidence>
<dbReference type="PANTHER" id="PTHR45228:SF4">
    <property type="entry name" value="LIPOPROTEIN"/>
    <property type="match status" value="1"/>
</dbReference>
<evidence type="ECO:0000256" key="1">
    <source>
        <dbReference type="PROSITE-ProRule" id="PRU00169"/>
    </source>
</evidence>
<dbReference type="SUPFAM" id="SSF109604">
    <property type="entry name" value="HD-domain/PDEase-like"/>
    <property type="match status" value="1"/>
</dbReference>
<dbReference type="STRING" id="862908.BMS_1024"/>
<dbReference type="Gene3D" id="3.40.50.2300">
    <property type="match status" value="1"/>
</dbReference>
<dbReference type="Pfam" id="PF13487">
    <property type="entry name" value="HD_5"/>
    <property type="match status" value="1"/>
</dbReference>
<dbReference type="PANTHER" id="PTHR45228">
    <property type="entry name" value="CYCLIC DI-GMP PHOSPHODIESTERASE TM_0186-RELATED"/>
    <property type="match status" value="1"/>
</dbReference>
<dbReference type="PROSITE" id="PS50110">
    <property type="entry name" value="RESPONSE_REGULATORY"/>
    <property type="match status" value="1"/>
</dbReference>
<dbReference type="InterPro" id="IPR006675">
    <property type="entry name" value="HDIG_dom"/>
</dbReference>
<evidence type="ECO:0000259" key="3">
    <source>
        <dbReference type="PROSITE" id="PS51832"/>
    </source>
</evidence>
<dbReference type="Proteomes" id="UP000008963">
    <property type="component" value="Chromosome"/>
</dbReference>
<dbReference type="SUPFAM" id="SSF52172">
    <property type="entry name" value="CheY-like"/>
    <property type="match status" value="1"/>
</dbReference>
<dbReference type="InterPro" id="IPR011006">
    <property type="entry name" value="CheY-like_superfamily"/>
</dbReference>
<dbReference type="AlphaFoldDB" id="E1WXV1"/>
<dbReference type="InterPro" id="IPR037522">
    <property type="entry name" value="HD_GYP_dom"/>
</dbReference>
<dbReference type="Gene3D" id="1.10.3210.10">
    <property type="entry name" value="Hypothetical protein af1432"/>
    <property type="match status" value="1"/>
</dbReference>
<sequence>MINCCEGTLALKILLADPNETWLEKASKVLKEQFYEVVAVSSGKDAQLALYNDKFFAVVLNFDLQNHSGLQVLKFIQRNHPNQRVLVILESQSILDEERVTEDQLKKFATVEILIKPFEVEYIKEVLEGHQSLGDFMKNIQRREGQSEEVEVDNSDEEFTKVRIDDFYSAKAVLFDVYIKLKSSKYIKILHSGDTFSKERIDKYRNEKNVEHLYFHNSDRRKFIQYHNQLASKLIDNKKVPTDLKVKMVRNVADKYIQEAYTQGMKPQVVEQGKEVCENIYNLVEQEKDLYKTLKSYQEFDPTAFTHSFLVTLFSTAIIKQFEWQSKTTIQATALACLFHDIGKMKLPKELMEKRPLEMDDDEYALYMTHPQIGVEIIEENRMINNSVKQIILQHHEYYDGTGFPYKKKGSKILTLANIVCLANDFVHIMIDGELDPPGALKKILLDQDQVTKYNSMIIENFIKVFVDPAKIVKETSLPSNSKVVSKKAS</sequence>
<protein>
    <recommendedName>
        <fullName evidence="6">Stage 0 sporulation protein A homolog</fullName>
    </recommendedName>
</protein>
<comment type="caution">
    <text evidence="1">Lacks conserved residue(s) required for the propagation of feature annotation.</text>
</comment>
<dbReference type="eggNOG" id="COG2206">
    <property type="taxonomic scope" value="Bacteria"/>
</dbReference>
<dbReference type="CDD" id="cd00077">
    <property type="entry name" value="HDc"/>
    <property type="match status" value="1"/>
</dbReference>
<gene>
    <name evidence="4" type="ordered locus">BMS_1024</name>
</gene>
<dbReference type="SMART" id="SM00471">
    <property type="entry name" value="HDc"/>
    <property type="match status" value="1"/>
</dbReference>
<dbReference type="CDD" id="cd00156">
    <property type="entry name" value="REC"/>
    <property type="match status" value="1"/>
</dbReference>
<dbReference type="NCBIfam" id="TIGR00277">
    <property type="entry name" value="HDIG"/>
    <property type="match status" value="1"/>
</dbReference>
<dbReference type="PATRIC" id="fig|862908.3.peg.975"/>
<evidence type="ECO:0000313" key="4">
    <source>
        <dbReference type="EMBL" id="CBW25908.1"/>
    </source>
</evidence>
<dbReference type="Pfam" id="PF00072">
    <property type="entry name" value="Response_reg"/>
    <property type="match status" value="1"/>
</dbReference>
<keyword evidence="5" id="KW-1185">Reference proteome</keyword>
<evidence type="ECO:0000313" key="5">
    <source>
        <dbReference type="Proteomes" id="UP000008963"/>
    </source>
</evidence>
<dbReference type="InterPro" id="IPR052020">
    <property type="entry name" value="Cyclic_di-GMP/3'3'-cGAMP_PDE"/>
</dbReference>